<gene>
    <name evidence="1" type="ORF">PEDI_33830</name>
</gene>
<evidence type="ECO:0000313" key="1">
    <source>
        <dbReference type="EMBL" id="GJM62831.1"/>
    </source>
</evidence>
<dbReference type="AlphaFoldDB" id="A0AAN5AMY0"/>
<dbReference type="Proteomes" id="UP001310022">
    <property type="component" value="Unassembled WGS sequence"/>
</dbReference>
<proteinExistence type="predicted"/>
<comment type="caution">
    <text evidence="1">The sequence shown here is derived from an EMBL/GenBank/DDBJ whole genome shotgun (WGS) entry which is preliminary data.</text>
</comment>
<evidence type="ECO:0000313" key="2">
    <source>
        <dbReference type="Proteomes" id="UP001310022"/>
    </source>
</evidence>
<sequence>MNEKTAFIVHVSGIFINTQLVLLNEFTILF</sequence>
<protein>
    <submittedName>
        <fullName evidence="1">Uncharacterized protein</fullName>
    </submittedName>
</protein>
<name>A0AAN5AMY0_9BACT</name>
<accession>A0AAN5AMY0</accession>
<dbReference type="EMBL" id="BQKE01000002">
    <property type="protein sequence ID" value="GJM62831.1"/>
    <property type="molecule type" value="Genomic_DNA"/>
</dbReference>
<keyword evidence="2" id="KW-1185">Reference proteome</keyword>
<organism evidence="1 2">
    <name type="scientific">Persicobacter diffluens</name>
    <dbReference type="NCBI Taxonomy" id="981"/>
    <lineage>
        <taxon>Bacteria</taxon>
        <taxon>Pseudomonadati</taxon>
        <taxon>Bacteroidota</taxon>
        <taxon>Cytophagia</taxon>
        <taxon>Cytophagales</taxon>
        <taxon>Persicobacteraceae</taxon>
        <taxon>Persicobacter</taxon>
    </lineage>
</organism>
<reference evidence="1 2" key="1">
    <citation type="submission" date="2021-12" db="EMBL/GenBank/DDBJ databases">
        <title>Genome sequencing of bacteria with rrn-lacking chromosome and rrn-plasmid.</title>
        <authorList>
            <person name="Anda M."/>
            <person name="Iwasaki W."/>
        </authorList>
    </citation>
    <scope>NUCLEOTIDE SEQUENCE [LARGE SCALE GENOMIC DNA]</scope>
    <source>
        <strain evidence="1 2">NBRC 15940</strain>
    </source>
</reference>